<accession>A0A4S8LCW5</accession>
<protein>
    <submittedName>
        <fullName evidence="2">Uncharacterized protein</fullName>
    </submittedName>
</protein>
<feature type="compositionally biased region" description="Pro residues" evidence="1">
    <location>
        <begin position="1"/>
        <end position="17"/>
    </location>
</feature>
<feature type="compositionally biased region" description="Low complexity" evidence="1">
    <location>
        <begin position="37"/>
        <end position="55"/>
    </location>
</feature>
<dbReference type="Proteomes" id="UP000297245">
    <property type="component" value="Unassembled WGS sequence"/>
</dbReference>
<feature type="compositionally biased region" description="Low complexity" evidence="1">
    <location>
        <begin position="363"/>
        <end position="378"/>
    </location>
</feature>
<feature type="region of interest" description="Disordered" evidence="1">
    <location>
        <begin position="1"/>
        <end position="56"/>
    </location>
</feature>
<feature type="compositionally biased region" description="Polar residues" evidence="1">
    <location>
        <begin position="312"/>
        <end position="350"/>
    </location>
</feature>
<name>A0A4S8LCW5_DENBC</name>
<evidence type="ECO:0000313" key="3">
    <source>
        <dbReference type="Proteomes" id="UP000297245"/>
    </source>
</evidence>
<dbReference type="OrthoDB" id="3263038at2759"/>
<feature type="region of interest" description="Disordered" evidence="1">
    <location>
        <begin position="293"/>
        <end position="378"/>
    </location>
</feature>
<organism evidence="2 3">
    <name type="scientific">Dendrothele bispora (strain CBS 962.96)</name>
    <dbReference type="NCBI Taxonomy" id="1314807"/>
    <lineage>
        <taxon>Eukaryota</taxon>
        <taxon>Fungi</taxon>
        <taxon>Dikarya</taxon>
        <taxon>Basidiomycota</taxon>
        <taxon>Agaricomycotina</taxon>
        <taxon>Agaricomycetes</taxon>
        <taxon>Agaricomycetidae</taxon>
        <taxon>Agaricales</taxon>
        <taxon>Agaricales incertae sedis</taxon>
        <taxon>Dendrothele</taxon>
    </lineage>
</organism>
<evidence type="ECO:0000313" key="2">
    <source>
        <dbReference type="EMBL" id="THU86722.1"/>
    </source>
</evidence>
<dbReference type="AlphaFoldDB" id="A0A4S8LCW5"/>
<proteinExistence type="predicted"/>
<reference evidence="2 3" key="1">
    <citation type="journal article" date="2019" name="Nat. Ecol. Evol.">
        <title>Megaphylogeny resolves global patterns of mushroom evolution.</title>
        <authorList>
            <person name="Varga T."/>
            <person name="Krizsan K."/>
            <person name="Foldi C."/>
            <person name="Dima B."/>
            <person name="Sanchez-Garcia M."/>
            <person name="Sanchez-Ramirez S."/>
            <person name="Szollosi G.J."/>
            <person name="Szarkandi J.G."/>
            <person name="Papp V."/>
            <person name="Albert L."/>
            <person name="Andreopoulos W."/>
            <person name="Angelini C."/>
            <person name="Antonin V."/>
            <person name="Barry K.W."/>
            <person name="Bougher N.L."/>
            <person name="Buchanan P."/>
            <person name="Buyck B."/>
            <person name="Bense V."/>
            <person name="Catcheside P."/>
            <person name="Chovatia M."/>
            <person name="Cooper J."/>
            <person name="Damon W."/>
            <person name="Desjardin D."/>
            <person name="Finy P."/>
            <person name="Geml J."/>
            <person name="Haridas S."/>
            <person name="Hughes K."/>
            <person name="Justo A."/>
            <person name="Karasinski D."/>
            <person name="Kautmanova I."/>
            <person name="Kiss B."/>
            <person name="Kocsube S."/>
            <person name="Kotiranta H."/>
            <person name="LaButti K.M."/>
            <person name="Lechner B.E."/>
            <person name="Liimatainen K."/>
            <person name="Lipzen A."/>
            <person name="Lukacs Z."/>
            <person name="Mihaltcheva S."/>
            <person name="Morgado L.N."/>
            <person name="Niskanen T."/>
            <person name="Noordeloos M.E."/>
            <person name="Ohm R.A."/>
            <person name="Ortiz-Santana B."/>
            <person name="Ovrebo C."/>
            <person name="Racz N."/>
            <person name="Riley R."/>
            <person name="Savchenko A."/>
            <person name="Shiryaev A."/>
            <person name="Soop K."/>
            <person name="Spirin V."/>
            <person name="Szebenyi C."/>
            <person name="Tomsovsky M."/>
            <person name="Tulloss R.E."/>
            <person name="Uehling J."/>
            <person name="Grigoriev I.V."/>
            <person name="Vagvolgyi C."/>
            <person name="Papp T."/>
            <person name="Martin F.M."/>
            <person name="Miettinen O."/>
            <person name="Hibbett D.S."/>
            <person name="Nagy L.G."/>
        </authorList>
    </citation>
    <scope>NUCLEOTIDE SEQUENCE [LARGE SCALE GENOMIC DNA]</scope>
    <source>
        <strain evidence="2 3">CBS 962.96</strain>
    </source>
</reference>
<sequence>MPPRAAPANPPNPPSDPPASSASRARGNVSFEDNPSEETSSPFTPMPTSTDSTTPNIISARICETATTRSTPVAGGVFIESAEPTSSSMPNRIDYFYTKVPVVDDKGKNWAIFKERFQNANSAAGVAHLYLRNFVPPIHPDDPEATMYPSQLQVYNTWTRLENLARIQLTNCLSDAMLRKELQVKTEVAILNMKTSWENRLCGDKDNVREFLDEDVALVEEIEDAGGQVSDSELRSHLLKVIPDLYRNFINTLIESSAIQGIIIHQEIPHLRIRENYPGFRLVNSIQRQYDFRQDKRQTKAVSNAKPKDQKPTSSSTSHSNNVALLADSSLSQPPNNPPRSTQSNSNTRGSGWRTAWHRSQPNGGNSNTSNLNSGNTSVATGSNAIPLKSHVADELDFEEGEIEHAYVAWVEYESESSEGMESEDEGDIFDGLAEVSDILGVETKIVVGTLSSEEEIEGRMKAVCEYMTHNYSPEVENVELGEEDDDAELEFNRLELDGRKIIEENEILEENHLKALWVCCAGQTAIVACLHLEKKGYNVWEEELEALPLAQCFWPAKHWAKGIAKE</sequence>
<evidence type="ECO:0000256" key="1">
    <source>
        <dbReference type="SAM" id="MobiDB-lite"/>
    </source>
</evidence>
<dbReference type="EMBL" id="ML179483">
    <property type="protein sequence ID" value="THU86722.1"/>
    <property type="molecule type" value="Genomic_DNA"/>
</dbReference>
<keyword evidence="3" id="KW-1185">Reference proteome</keyword>
<gene>
    <name evidence="2" type="ORF">K435DRAFT_867999</name>
</gene>